<comment type="catalytic activity">
    <reaction evidence="7">
        <text>Endonucleolytic cleavage of RNA, removing 5'-extranucleotides from tRNA precursor.</text>
        <dbReference type="EC" id="3.1.26.5"/>
    </reaction>
</comment>
<keyword evidence="3 7" id="KW-0540">Nuclease</keyword>
<keyword evidence="4 7" id="KW-0255">Endonuclease</keyword>
<dbReference type="InterPro" id="IPR000100">
    <property type="entry name" value="RNase_P"/>
</dbReference>
<keyword evidence="2 7" id="KW-0819">tRNA processing</keyword>
<dbReference type="PROSITE" id="PS00648">
    <property type="entry name" value="RIBONUCLEASE_P"/>
    <property type="match status" value="1"/>
</dbReference>
<dbReference type="InterPro" id="IPR020568">
    <property type="entry name" value="Ribosomal_Su5_D2-typ_SF"/>
</dbReference>
<dbReference type="Gene3D" id="3.30.230.10">
    <property type="match status" value="1"/>
</dbReference>
<evidence type="ECO:0000256" key="8">
    <source>
        <dbReference type="NCBIfam" id="TIGR00188"/>
    </source>
</evidence>
<sequence length="116" mass="13190">MLAREYRISADKDIKRILKLGKRQSVPECSVYMMPNSVGHTRVCVVVASGVSKRAIVRNRLKRQAREVLRAAIFDGRLNRALDVVVMIRAASATITDEQRVGFYKKLFERCHILSS</sequence>
<evidence type="ECO:0000256" key="1">
    <source>
        <dbReference type="ARBA" id="ARBA00002663"/>
    </source>
</evidence>
<comment type="function">
    <text evidence="1 7">RNaseP catalyzes the removal of the 5'-leader sequence from pre-tRNA to produce the mature 5'-terminus. It can also cleave other RNA substrates such as 4.5S RNA. The protein component plays an auxiliary but essential role in vivo by binding to the 5'-leader sequence and broadening the substrate specificity of the ribozyme.</text>
</comment>
<dbReference type="Proteomes" id="UP000176329">
    <property type="component" value="Unassembled WGS sequence"/>
</dbReference>
<organism evidence="9 10">
    <name type="scientific">Candidatus Magasanikbacteria bacterium RIFCSPHIGHO2_01_FULL_50_8</name>
    <dbReference type="NCBI Taxonomy" id="1798674"/>
    <lineage>
        <taxon>Bacteria</taxon>
        <taxon>Candidatus Magasanikiibacteriota</taxon>
    </lineage>
</organism>
<accession>A0A1F6LS80</accession>
<dbReference type="AlphaFoldDB" id="A0A1F6LS80"/>
<dbReference type="Pfam" id="PF00825">
    <property type="entry name" value="Ribonuclease_P"/>
    <property type="match status" value="1"/>
</dbReference>
<comment type="similarity">
    <text evidence="7">Belongs to the RnpA family.</text>
</comment>
<keyword evidence="5 7" id="KW-0378">Hydrolase</keyword>
<evidence type="ECO:0000256" key="7">
    <source>
        <dbReference type="HAMAP-Rule" id="MF_00227"/>
    </source>
</evidence>
<dbReference type="PANTHER" id="PTHR33992">
    <property type="entry name" value="RIBONUCLEASE P PROTEIN COMPONENT"/>
    <property type="match status" value="1"/>
</dbReference>
<keyword evidence="6 7" id="KW-0694">RNA-binding</keyword>
<evidence type="ECO:0000313" key="10">
    <source>
        <dbReference type="Proteomes" id="UP000176329"/>
    </source>
</evidence>
<evidence type="ECO:0000256" key="5">
    <source>
        <dbReference type="ARBA" id="ARBA00022801"/>
    </source>
</evidence>
<comment type="subunit">
    <text evidence="7">Consists of a catalytic RNA component (M1 or rnpB) and a protein subunit.</text>
</comment>
<proteinExistence type="inferred from homology"/>
<dbReference type="SUPFAM" id="SSF54211">
    <property type="entry name" value="Ribosomal protein S5 domain 2-like"/>
    <property type="match status" value="1"/>
</dbReference>
<dbReference type="InterPro" id="IPR020539">
    <property type="entry name" value="RNase_P_CS"/>
</dbReference>
<dbReference type="EC" id="3.1.26.5" evidence="7 8"/>
<evidence type="ECO:0000313" key="9">
    <source>
        <dbReference type="EMBL" id="OGH62260.1"/>
    </source>
</evidence>
<evidence type="ECO:0000256" key="4">
    <source>
        <dbReference type="ARBA" id="ARBA00022759"/>
    </source>
</evidence>
<dbReference type="NCBIfam" id="TIGR00188">
    <property type="entry name" value="rnpA"/>
    <property type="match status" value="1"/>
</dbReference>
<comment type="caution">
    <text evidence="9">The sequence shown here is derived from an EMBL/GenBank/DDBJ whole genome shotgun (WGS) entry which is preliminary data.</text>
</comment>
<evidence type="ECO:0000256" key="3">
    <source>
        <dbReference type="ARBA" id="ARBA00022722"/>
    </source>
</evidence>
<dbReference type="GO" id="GO:0000049">
    <property type="term" value="F:tRNA binding"/>
    <property type="evidence" value="ECO:0007669"/>
    <property type="project" value="UniProtKB-UniRule"/>
</dbReference>
<dbReference type="GO" id="GO:0001682">
    <property type="term" value="P:tRNA 5'-leader removal"/>
    <property type="evidence" value="ECO:0007669"/>
    <property type="project" value="UniProtKB-UniRule"/>
</dbReference>
<dbReference type="EMBL" id="MFPV01000015">
    <property type="protein sequence ID" value="OGH62260.1"/>
    <property type="molecule type" value="Genomic_DNA"/>
</dbReference>
<dbReference type="GO" id="GO:0004526">
    <property type="term" value="F:ribonuclease P activity"/>
    <property type="evidence" value="ECO:0007669"/>
    <property type="project" value="UniProtKB-UniRule"/>
</dbReference>
<dbReference type="HAMAP" id="MF_00227">
    <property type="entry name" value="RNase_P"/>
    <property type="match status" value="1"/>
</dbReference>
<protein>
    <recommendedName>
        <fullName evidence="7 8">Ribonuclease P protein component</fullName>
        <shortName evidence="7">RNase P protein</shortName>
        <shortName evidence="7">RNaseP protein</shortName>
        <ecNumber evidence="7 8">3.1.26.5</ecNumber>
    </recommendedName>
    <alternativeName>
        <fullName evidence="7">Protein C5</fullName>
    </alternativeName>
</protein>
<evidence type="ECO:0000256" key="2">
    <source>
        <dbReference type="ARBA" id="ARBA00022694"/>
    </source>
</evidence>
<name>A0A1F6LS80_9BACT</name>
<dbReference type="PANTHER" id="PTHR33992:SF1">
    <property type="entry name" value="RIBONUCLEASE P PROTEIN COMPONENT"/>
    <property type="match status" value="1"/>
</dbReference>
<evidence type="ECO:0000256" key="6">
    <source>
        <dbReference type="ARBA" id="ARBA00022884"/>
    </source>
</evidence>
<gene>
    <name evidence="7" type="primary">rnpA</name>
    <name evidence="9" type="ORF">A2848_02480</name>
</gene>
<dbReference type="GO" id="GO:0042781">
    <property type="term" value="F:3'-tRNA processing endoribonuclease activity"/>
    <property type="evidence" value="ECO:0007669"/>
    <property type="project" value="TreeGrafter"/>
</dbReference>
<reference evidence="9 10" key="1">
    <citation type="journal article" date="2016" name="Nat. Commun.">
        <title>Thousands of microbial genomes shed light on interconnected biogeochemical processes in an aquifer system.</title>
        <authorList>
            <person name="Anantharaman K."/>
            <person name="Brown C.T."/>
            <person name="Hug L.A."/>
            <person name="Sharon I."/>
            <person name="Castelle C.J."/>
            <person name="Probst A.J."/>
            <person name="Thomas B.C."/>
            <person name="Singh A."/>
            <person name="Wilkins M.J."/>
            <person name="Karaoz U."/>
            <person name="Brodie E.L."/>
            <person name="Williams K.H."/>
            <person name="Hubbard S.S."/>
            <person name="Banfield J.F."/>
        </authorList>
    </citation>
    <scope>NUCLEOTIDE SEQUENCE [LARGE SCALE GENOMIC DNA]</scope>
</reference>
<dbReference type="InterPro" id="IPR014721">
    <property type="entry name" value="Ribsml_uS5_D2-typ_fold_subgr"/>
</dbReference>
<dbReference type="GO" id="GO:0030677">
    <property type="term" value="C:ribonuclease P complex"/>
    <property type="evidence" value="ECO:0007669"/>
    <property type="project" value="TreeGrafter"/>
</dbReference>